<gene>
    <name evidence="3" type="ORF">FHP25_39355</name>
</gene>
<dbReference type="InterPro" id="IPR032465">
    <property type="entry name" value="ACMSD"/>
</dbReference>
<dbReference type="GO" id="GO:0016831">
    <property type="term" value="F:carboxy-lyase activity"/>
    <property type="evidence" value="ECO:0007669"/>
    <property type="project" value="InterPro"/>
</dbReference>
<keyword evidence="1" id="KW-0456">Lyase</keyword>
<dbReference type="OrthoDB" id="7183088at2"/>
<evidence type="ECO:0000313" key="3">
    <source>
        <dbReference type="EMBL" id="TXL69364.1"/>
    </source>
</evidence>
<evidence type="ECO:0000313" key="4">
    <source>
        <dbReference type="Proteomes" id="UP000321638"/>
    </source>
</evidence>
<proteinExistence type="predicted"/>
<dbReference type="Gene3D" id="3.20.20.140">
    <property type="entry name" value="Metal-dependent hydrolases"/>
    <property type="match status" value="1"/>
</dbReference>
<dbReference type="RefSeq" id="WP_147852496.1">
    <property type="nucleotide sequence ID" value="NZ_VDUZ01000086.1"/>
</dbReference>
<dbReference type="PANTHER" id="PTHR21240">
    <property type="entry name" value="2-AMINO-3-CARBOXYLMUCONATE-6-SEMIALDEHYDE DECARBOXYLASE"/>
    <property type="match status" value="1"/>
</dbReference>
<dbReference type="EMBL" id="VDUZ01000086">
    <property type="protein sequence ID" value="TXL69364.1"/>
    <property type="molecule type" value="Genomic_DNA"/>
</dbReference>
<evidence type="ECO:0000259" key="2">
    <source>
        <dbReference type="Pfam" id="PF04909"/>
    </source>
</evidence>
<keyword evidence="3" id="KW-0378">Hydrolase</keyword>
<dbReference type="GO" id="GO:0016787">
    <property type="term" value="F:hydrolase activity"/>
    <property type="evidence" value="ECO:0007669"/>
    <property type="project" value="UniProtKB-KW"/>
</dbReference>
<dbReference type="InterPro" id="IPR032466">
    <property type="entry name" value="Metal_Hydrolase"/>
</dbReference>
<reference evidence="3 4" key="1">
    <citation type="submission" date="2019-06" db="EMBL/GenBank/DDBJ databases">
        <title>New taxonomy in bacterial strain CC-CFT640, isolated from vineyard.</title>
        <authorList>
            <person name="Lin S.-Y."/>
            <person name="Tsai C.-F."/>
            <person name="Young C.-C."/>
        </authorList>
    </citation>
    <scope>NUCLEOTIDE SEQUENCE [LARGE SCALE GENOMIC DNA]</scope>
    <source>
        <strain evidence="3 4">CC-CFT640</strain>
    </source>
</reference>
<accession>A0A5C8P7Q2</accession>
<feature type="domain" description="Amidohydrolase-related" evidence="2">
    <location>
        <begin position="4"/>
        <end position="227"/>
    </location>
</feature>
<dbReference type="Pfam" id="PF04909">
    <property type="entry name" value="Amidohydro_2"/>
    <property type="match status" value="1"/>
</dbReference>
<name>A0A5C8P7Q2_9HYPH</name>
<keyword evidence="4" id="KW-1185">Reference proteome</keyword>
<dbReference type="AlphaFoldDB" id="A0A5C8P7Q2"/>
<evidence type="ECO:0000256" key="1">
    <source>
        <dbReference type="ARBA" id="ARBA00023239"/>
    </source>
</evidence>
<protein>
    <submittedName>
        <fullName evidence="3">Amidohydrolase</fullName>
    </submittedName>
</protein>
<organism evidence="3 4">
    <name type="scientific">Vineibacter terrae</name>
    <dbReference type="NCBI Taxonomy" id="2586908"/>
    <lineage>
        <taxon>Bacteria</taxon>
        <taxon>Pseudomonadati</taxon>
        <taxon>Pseudomonadota</taxon>
        <taxon>Alphaproteobacteria</taxon>
        <taxon>Hyphomicrobiales</taxon>
        <taxon>Vineibacter</taxon>
    </lineage>
</organism>
<comment type="caution">
    <text evidence="3">The sequence shown here is derived from an EMBL/GenBank/DDBJ whole genome shotgun (WGS) entry which is preliminary data.</text>
</comment>
<dbReference type="SUPFAM" id="SSF51556">
    <property type="entry name" value="Metallo-dependent hydrolases"/>
    <property type="match status" value="1"/>
</dbReference>
<dbReference type="InterPro" id="IPR006680">
    <property type="entry name" value="Amidohydro-rel"/>
</dbReference>
<sequence length="274" mass="30927">MKIIDAQVHIWSSGTPSGRHRPVSVFTAEELLPEMDAASVDAAVIHPPLGWDPHANEMAVAAARRYPDRFAVLGQFPPERPESRSLIDGWRQLPGMKGLRFSLTLPEQKDWHVDGTMDWLWPAAERAGLPVALMAWRFLPVLRAIAERHPGLRLIIDHCGLVRPAQDEAAFANLDELLSLAALPNVAVKVTGAPHYSTAPYPFRNIHDPLHRIYDAFGPHRFFWGTDITRMPCSYRQCVTLFTEELPWLSGPELELVMGRALCAWIGWDYPFDR</sequence>
<dbReference type="Proteomes" id="UP000321638">
    <property type="component" value="Unassembled WGS sequence"/>
</dbReference>